<protein>
    <submittedName>
        <fullName evidence="1">Uncharacterized protein</fullName>
    </submittedName>
</protein>
<comment type="caution">
    <text evidence="1">The sequence shown here is derived from an EMBL/GenBank/DDBJ whole genome shotgun (WGS) entry which is preliminary data.</text>
</comment>
<name>X1GF59_9ZZZZ</name>
<proteinExistence type="predicted"/>
<reference evidence="1" key="1">
    <citation type="journal article" date="2014" name="Front. Microbiol.">
        <title>High frequency of phylogenetically diverse reductive dehalogenase-homologous genes in deep subseafloor sedimentary metagenomes.</title>
        <authorList>
            <person name="Kawai M."/>
            <person name="Futagami T."/>
            <person name="Toyoda A."/>
            <person name="Takaki Y."/>
            <person name="Nishi S."/>
            <person name="Hori S."/>
            <person name="Arai W."/>
            <person name="Tsubouchi T."/>
            <person name="Morono Y."/>
            <person name="Uchiyama I."/>
            <person name="Ito T."/>
            <person name="Fujiyama A."/>
            <person name="Inagaki F."/>
            <person name="Takami H."/>
        </authorList>
    </citation>
    <scope>NUCLEOTIDE SEQUENCE</scope>
    <source>
        <strain evidence="1">Expedition CK06-06</strain>
    </source>
</reference>
<evidence type="ECO:0000313" key="1">
    <source>
        <dbReference type="EMBL" id="GAH31668.1"/>
    </source>
</evidence>
<dbReference type="AlphaFoldDB" id="X1GF59"/>
<feature type="non-terminal residue" evidence="1">
    <location>
        <position position="50"/>
    </location>
</feature>
<sequence>MDNATNIMVIMVNATKIPEKLSERSPINPPVIKFNAKNTKEAKEIAIKSH</sequence>
<gene>
    <name evidence="1" type="ORF">S03H2_21644</name>
</gene>
<organism evidence="1">
    <name type="scientific">marine sediment metagenome</name>
    <dbReference type="NCBI Taxonomy" id="412755"/>
    <lineage>
        <taxon>unclassified sequences</taxon>
        <taxon>metagenomes</taxon>
        <taxon>ecological metagenomes</taxon>
    </lineage>
</organism>
<accession>X1GF59</accession>
<dbReference type="EMBL" id="BARU01011551">
    <property type="protein sequence ID" value="GAH31668.1"/>
    <property type="molecule type" value="Genomic_DNA"/>
</dbReference>